<dbReference type="PROSITE" id="PS51257">
    <property type="entry name" value="PROKAR_LIPOPROTEIN"/>
    <property type="match status" value="1"/>
</dbReference>
<dbReference type="InterPro" id="IPR029058">
    <property type="entry name" value="AB_hydrolase_fold"/>
</dbReference>
<organism evidence="2 3">
    <name type="scientific">Christiangramia forsetii</name>
    <dbReference type="NCBI Taxonomy" id="411153"/>
    <lineage>
        <taxon>Bacteria</taxon>
        <taxon>Pseudomonadati</taxon>
        <taxon>Bacteroidota</taxon>
        <taxon>Flavobacteriia</taxon>
        <taxon>Flavobacteriales</taxon>
        <taxon>Flavobacteriaceae</taxon>
        <taxon>Christiangramia</taxon>
    </lineage>
</organism>
<dbReference type="EMBL" id="BMIX01000001">
    <property type="protein sequence ID" value="GGG25861.1"/>
    <property type="molecule type" value="Genomic_DNA"/>
</dbReference>
<evidence type="ECO:0000313" key="2">
    <source>
        <dbReference type="EMBL" id="GGG25861.1"/>
    </source>
</evidence>
<evidence type="ECO:0000313" key="3">
    <source>
        <dbReference type="Proteomes" id="UP000605733"/>
    </source>
</evidence>
<dbReference type="Proteomes" id="UP000605733">
    <property type="component" value="Unassembled WGS sequence"/>
</dbReference>
<dbReference type="PANTHER" id="PTHR48098:SF6">
    <property type="entry name" value="FERRI-BACILLIBACTIN ESTERASE BESA"/>
    <property type="match status" value="1"/>
</dbReference>
<dbReference type="Pfam" id="PF00756">
    <property type="entry name" value="Esterase"/>
    <property type="match status" value="1"/>
</dbReference>
<keyword evidence="3" id="KW-1185">Reference proteome</keyword>
<dbReference type="Gene3D" id="3.40.50.1820">
    <property type="entry name" value="alpha/beta hydrolase"/>
    <property type="match status" value="1"/>
</dbReference>
<reference evidence="3" key="1">
    <citation type="journal article" date="2019" name="Int. J. Syst. Evol. Microbiol.">
        <title>The Global Catalogue of Microorganisms (GCM) 10K type strain sequencing project: providing services to taxonomists for standard genome sequencing and annotation.</title>
        <authorList>
            <consortium name="The Broad Institute Genomics Platform"/>
            <consortium name="The Broad Institute Genome Sequencing Center for Infectious Disease"/>
            <person name="Wu L."/>
            <person name="Ma J."/>
        </authorList>
    </citation>
    <scope>NUCLEOTIDE SEQUENCE [LARGE SCALE GENOMIC DNA]</scope>
    <source>
        <strain evidence="3">CGMCC 1.15422</strain>
    </source>
</reference>
<keyword evidence="1" id="KW-0732">Signal</keyword>
<dbReference type="InterPro" id="IPR050583">
    <property type="entry name" value="Mycobacterial_A85_antigen"/>
</dbReference>
<dbReference type="SUPFAM" id="SSF53474">
    <property type="entry name" value="alpha/beta-Hydrolases"/>
    <property type="match status" value="1"/>
</dbReference>
<protein>
    <submittedName>
        <fullName evidence="2">Uncharacterized protein</fullName>
    </submittedName>
</protein>
<evidence type="ECO:0000256" key="1">
    <source>
        <dbReference type="SAM" id="SignalP"/>
    </source>
</evidence>
<comment type="caution">
    <text evidence="2">The sequence shown here is derived from an EMBL/GenBank/DDBJ whole genome shotgun (WGS) entry which is preliminary data.</text>
</comment>
<dbReference type="InterPro" id="IPR000801">
    <property type="entry name" value="Esterase-like"/>
</dbReference>
<gene>
    <name evidence="2" type="ORF">GCM10011532_06520</name>
</gene>
<dbReference type="PANTHER" id="PTHR48098">
    <property type="entry name" value="ENTEROCHELIN ESTERASE-RELATED"/>
    <property type="match status" value="1"/>
</dbReference>
<sequence>MKLRSVLLLLSLVISCNVFSQSTASKQVCTFTIQAPQLDTVKKIWIYLPKTYKSSDKKYPVIYMHDAQNLFDIESSYVGEWKVDESLDSIREPEAIIVGIEHGGDKRINELTPFSHEKYGGGKADVYLDFLVENLKPYVDSTYRTLPDYENTGIFGSSLGGLFSFYAALKYPETFGMAGVYSPSFWFSDKIYDATRNAELNSNTKFYFLAGTAESEEMVPDIEKMITLLGEKGLKSSNYMVKFVEDGEHNEALWRENFTETYLWLMKK</sequence>
<name>A0ABQ1WEX9_9FLAO</name>
<accession>A0ABQ1WEX9</accession>
<proteinExistence type="predicted"/>
<feature type="signal peptide" evidence="1">
    <location>
        <begin position="1"/>
        <end position="20"/>
    </location>
</feature>
<feature type="chain" id="PRO_5046022717" evidence="1">
    <location>
        <begin position="21"/>
        <end position="268"/>
    </location>
</feature>
<dbReference type="RefSeq" id="WP_011710071.1">
    <property type="nucleotide sequence ID" value="NZ_BMIX01000001.1"/>
</dbReference>